<gene>
    <name evidence="1" type="ORF">KDM89_03970</name>
</gene>
<dbReference type="Proteomes" id="UP000680067">
    <property type="component" value="Unassembled WGS sequence"/>
</dbReference>
<comment type="caution">
    <text evidence="1">The sequence shown here is derived from an EMBL/GenBank/DDBJ whole genome shotgun (WGS) entry which is preliminary data.</text>
</comment>
<organism evidence="1 2">
    <name type="scientific">Undibacterium luofuense</name>
    <dbReference type="NCBI Taxonomy" id="2828733"/>
    <lineage>
        <taxon>Bacteria</taxon>
        <taxon>Pseudomonadati</taxon>
        <taxon>Pseudomonadota</taxon>
        <taxon>Betaproteobacteria</taxon>
        <taxon>Burkholderiales</taxon>
        <taxon>Oxalobacteraceae</taxon>
        <taxon>Undibacterium</taxon>
    </lineage>
</organism>
<keyword evidence="2" id="KW-1185">Reference proteome</keyword>
<evidence type="ECO:0000313" key="2">
    <source>
        <dbReference type="Proteomes" id="UP000680067"/>
    </source>
</evidence>
<dbReference type="AlphaFoldDB" id="A0A941DNK9"/>
<reference evidence="1" key="1">
    <citation type="submission" date="2021-04" db="EMBL/GenBank/DDBJ databases">
        <title>novel species isolated from subtropical streams in China.</title>
        <authorList>
            <person name="Lu H."/>
        </authorList>
    </citation>
    <scope>NUCLEOTIDE SEQUENCE</scope>
    <source>
        <strain evidence="1">LFS511W</strain>
    </source>
</reference>
<dbReference type="RefSeq" id="WP_212686659.1">
    <property type="nucleotide sequence ID" value="NZ_JAGSPN010000002.1"/>
</dbReference>
<protein>
    <submittedName>
        <fullName evidence="1">Uncharacterized protein</fullName>
    </submittedName>
</protein>
<name>A0A941DNK9_9BURK</name>
<evidence type="ECO:0000313" key="1">
    <source>
        <dbReference type="EMBL" id="MBR7781291.1"/>
    </source>
</evidence>
<proteinExistence type="predicted"/>
<accession>A0A941DNK9</accession>
<sequence length="59" mass="6778">MHLRPQNPASAEEITLIAIRMHDTLIEVEGEARGAAMYTRRGWKAECAGIWMWRSFKSC</sequence>
<dbReference type="EMBL" id="JAGSPN010000002">
    <property type="protein sequence ID" value="MBR7781291.1"/>
    <property type="molecule type" value="Genomic_DNA"/>
</dbReference>